<reference evidence="1 2" key="1">
    <citation type="submission" date="2015-06" db="EMBL/GenBank/DDBJ databases">
        <title>Complete genomic sequence analysis of two virulent actinophages of Streptomyces flavovirens.</title>
        <authorList>
            <person name="Sharaf A."/>
            <person name="Marie E."/>
            <person name="ElBaz R."/>
            <person name="Elmaghraby I."/>
            <person name="Mercati F."/>
        </authorList>
    </citation>
    <scope>NUCLEOTIDE SEQUENCE [LARGE SCALE GENOMIC DNA]</scope>
</reference>
<dbReference type="EMBL" id="KT221034">
    <property type="protein sequence ID" value="ALF00164.1"/>
    <property type="molecule type" value="Genomic_DNA"/>
</dbReference>
<dbReference type="KEGG" id="vg:26639378"/>
<gene>
    <name evidence="1" type="ORF">SF3_330</name>
</gene>
<protein>
    <submittedName>
        <fullName evidence="1">Uncharacterized protein</fullName>
    </submittedName>
</protein>
<dbReference type="RefSeq" id="YP_009213160.1">
    <property type="nucleotide sequence ID" value="NC_028952.1"/>
</dbReference>
<evidence type="ECO:0000313" key="1">
    <source>
        <dbReference type="EMBL" id="ALF00164.1"/>
    </source>
</evidence>
<organism evidence="1 2">
    <name type="scientific">Streptomyces phage SF3</name>
    <dbReference type="NCBI Taxonomy" id="1690818"/>
    <lineage>
        <taxon>Viruses</taxon>
        <taxon>Duplodnaviria</taxon>
        <taxon>Heunggongvirae</taxon>
        <taxon>Uroviricota</taxon>
        <taxon>Caudoviricetes</taxon>
        <taxon>Siftrevirus</taxon>
        <taxon>Siftrevirus SF3</taxon>
    </lineage>
</organism>
<dbReference type="GeneID" id="26639378"/>
<sequence length="38" mass="4250">MPQHEAAVGWLVGVHRVLSPGRFGGVLWRPARRGIERT</sequence>
<name>A0A0M4S3E0_9CAUD</name>
<proteinExistence type="predicted"/>
<evidence type="ECO:0000313" key="2">
    <source>
        <dbReference type="Proteomes" id="UP000202764"/>
    </source>
</evidence>
<dbReference type="Proteomes" id="UP000202764">
    <property type="component" value="Segment"/>
</dbReference>
<accession>A0A0M4S3E0</accession>
<keyword evidence="2" id="KW-1185">Reference proteome</keyword>